<gene>
    <name evidence="1" type="ORF">PMAYCL1PPCAC_08175</name>
</gene>
<feature type="non-terminal residue" evidence="1">
    <location>
        <position position="85"/>
    </location>
</feature>
<name>A0AAN4ZJ86_9BILA</name>
<evidence type="ECO:0000313" key="1">
    <source>
        <dbReference type="EMBL" id="GMR37980.1"/>
    </source>
</evidence>
<dbReference type="EMBL" id="BTRK01000002">
    <property type="protein sequence ID" value="GMR37980.1"/>
    <property type="molecule type" value="Genomic_DNA"/>
</dbReference>
<feature type="non-terminal residue" evidence="1">
    <location>
        <position position="1"/>
    </location>
</feature>
<comment type="caution">
    <text evidence="1">The sequence shown here is derived from an EMBL/GenBank/DDBJ whole genome shotgun (WGS) entry which is preliminary data.</text>
</comment>
<protein>
    <submittedName>
        <fullName evidence="1">Uncharacterized protein</fullName>
    </submittedName>
</protein>
<proteinExistence type="predicted"/>
<evidence type="ECO:0000313" key="2">
    <source>
        <dbReference type="Proteomes" id="UP001328107"/>
    </source>
</evidence>
<keyword evidence="2" id="KW-1185">Reference proteome</keyword>
<accession>A0AAN4ZJ86</accession>
<sequence length="85" mass="8919">EGTEQGQWVLPENLAAMTPEAETGLEDDTTLHVAIEDGSNAISISEGAEARAAFVESGSGEEIEQIHTGGEPMIVSQPINNQSPK</sequence>
<reference evidence="2" key="1">
    <citation type="submission" date="2022-10" db="EMBL/GenBank/DDBJ databases">
        <title>Genome assembly of Pristionchus species.</title>
        <authorList>
            <person name="Yoshida K."/>
            <person name="Sommer R.J."/>
        </authorList>
    </citation>
    <scope>NUCLEOTIDE SEQUENCE [LARGE SCALE GENOMIC DNA]</scope>
    <source>
        <strain evidence="2">RS5460</strain>
    </source>
</reference>
<organism evidence="1 2">
    <name type="scientific">Pristionchus mayeri</name>
    <dbReference type="NCBI Taxonomy" id="1317129"/>
    <lineage>
        <taxon>Eukaryota</taxon>
        <taxon>Metazoa</taxon>
        <taxon>Ecdysozoa</taxon>
        <taxon>Nematoda</taxon>
        <taxon>Chromadorea</taxon>
        <taxon>Rhabditida</taxon>
        <taxon>Rhabditina</taxon>
        <taxon>Diplogasteromorpha</taxon>
        <taxon>Diplogasteroidea</taxon>
        <taxon>Neodiplogasteridae</taxon>
        <taxon>Pristionchus</taxon>
    </lineage>
</organism>
<dbReference type="AlphaFoldDB" id="A0AAN4ZJ86"/>
<dbReference type="Proteomes" id="UP001328107">
    <property type="component" value="Unassembled WGS sequence"/>
</dbReference>